<gene>
    <name evidence="2" type="ORF">BO71DRAFT_354376</name>
</gene>
<protein>
    <recommendedName>
        <fullName evidence="1">C2H2-type domain-containing protein</fullName>
    </recommendedName>
</protein>
<organism evidence="2 3">
    <name type="scientific">Aspergillus ellipticus CBS 707.79</name>
    <dbReference type="NCBI Taxonomy" id="1448320"/>
    <lineage>
        <taxon>Eukaryota</taxon>
        <taxon>Fungi</taxon>
        <taxon>Dikarya</taxon>
        <taxon>Ascomycota</taxon>
        <taxon>Pezizomycotina</taxon>
        <taxon>Eurotiomycetes</taxon>
        <taxon>Eurotiomycetidae</taxon>
        <taxon>Eurotiales</taxon>
        <taxon>Aspergillaceae</taxon>
        <taxon>Aspergillus</taxon>
        <taxon>Aspergillus subgen. Circumdati</taxon>
    </lineage>
</organism>
<dbReference type="GO" id="GO:0001228">
    <property type="term" value="F:DNA-binding transcription activator activity, RNA polymerase II-specific"/>
    <property type="evidence" value="ECO:0007669"/>
    <property type="project" value="TreeGrafter"/>
</dbReference>
<feature type="domain" description="C2H2-type" evidence="1">
    <location>
        <begin position="93"/>
        <end position="118"/>
    </location>
</feature>
<dbReference type="AlphaFoldDB" id="A0A319D9B0"/>
<dbReference type="OrthoDB" id="416217at2759"/>
<name>A0A319D9B0_9EURO</name>
<dbReference type="SMART" id="SM00355">
    <property type="entry name" value="ZnF_C2H2"/>
    <property type="match status" value="2"/>
</dbReference>
<feature type="domain" description="C2H2-type" evidence="1">
    <location>
        <begin position="26"/>
        <end position="48"/>
    </location>
</feature>
<evidence type="ECO:0000313" key="2">
    <source>
        <dbReference type="EMBL" id="PYH93899.1"/>
    </source>
</evidence>
<dbReference type="Pfam" id="PF12013">
    <property type="entry name" value="OrsD"/>
    <property type="match status" value="1"/>
</dbReference>
<dbReference type="InterPro" id="IPR022698">
    <property type="entry name" value="OrsD"/>
</dbReference>
<dbReference type="InterPro" id="IPR021858">
    <property type="entry name" value="Fun_TF"/>
</dbReference>
<evidence type="ECO:0000259" key="1">
    <source>
        <dbReference type="SMART" id="SM00355"/>
    </source>
</evidence>
<dbReference type="InterPro" id="IPR013087">
    <property type="entry name" value="Znf_C2H2_type"/>
</dbReference>
<dbReference type="VEuPathDB" id="FungiDB:BO71DRAFT_354376"/>
<dbReference type="EMBL" id="KZ825883">
    <property type="protein sequence ID" value="PYH93899.1"/>
    <property type="molecule type" value="Genomic_DNA"/>
</dbReference>
<proteinExistence type="predicted"/>
<dbReference type="Proteomes" id="UP000247810">
    <property type="component" value="Unassembled WGS sequence"/>
</dbReference>
<reference evidence="2 3" key="1">
    <citation type="submission" date="2018-02" db="EMBL/GenBank/DDBJ databases">
        <title>The genomes of Aspergillus section Nigri reveals drivers in fungal speciation.</title>
        <authorList>
            <consortium name="DOE Joint Genome Institute"/>
            <person name="Vesth T.C."/>
            <person name="Nybo J."/>
            <person name="Theobald S."/>
            <person name="Brandl J."/>
            <person name="Frisvad J.C."/>
            <person name="Nielsen K.F."/>
            <person name="Lyhne E.K."/>
            <person name="Kogle M.E."/>
            <person name="Kuo A."/>
            <person name="Riley R."/>
            <person name="Clum A."/>
            <person name="Nolan M."/>
            <person name="Lipzen A."/>
            <person name="Salamov A."/>
            <person name="Henrissat B."/>
            <person name="Wiebenga A."/>
            <person name="De vries R.P."/>
            <person name="Grigoriev I.V."/>
            <person name="Mortensen U.H."/>
            <person name="Andersen M.R."/>
            <person name="Baker S.E."/>
        </authorList>
    </citation>
    <scope>NUCLEOTIDE SEQUENCE [LARGE SCALE GENOMIC DNA]</scope>
    <source>
        <strain evidence="2 3">CBS 707.79</strain>
    </source>
</reference>
<dbReference type="PANTHER" id="PTHR47784:SF5">
    <property type="entry name" value="STEROL UPTAKE CONTROL PROTEIN 2"/>
    <property type="match status" value="1"/>
</dbReference>
<dbReference type="PANTHER" id="PTHR47784">
    <property type="entry name" value="STEROL UPTAKE CONTROL PROTEIN 2"/>
    <property type="match status" value="1"/>
</dbReference>
<keyword evidence="3" id="KW-1185">Reference proteome</keyword>
<dbReference type="Pfam" id="PF11951">
    <property type="entry name" value="Fungal_trans_2"/>
    <property type="match status" value="1"/>
</dbReference>
<evidence type="ECO:0000313" key="3">
    <source>
        <dbReference type="Proteomes" id="UP000247810"/>
    </source>
</evidence>
<accession>A0A319D9B0</accession>
<sequence length="504" mass="57804">MESSHKLDDPQAPARLLHYLPDYQVVVCTACKYAVQPHGILRHLKEIHRILRGHRRKYHRYISGLSLRDPKDATPPERADQFPVPYLPVEPGLRCQSAGCPYLCASVKRMQAHWRLEHGQKGDPTSDWGPAPLQTFFRGNLLHYFTHEAVCSSQTFYNSLQFHKMNAAISSIQAGLNTMDTALLEYYFQHTYKTFTRDEETDRIWRLVIPSMTHQNRFLLHGMLACTSLHRAYMSTGDPTRKKTYLLRAYHHQDIALPQFRYAIEQPNRDNCDAILAFAYLLVVYSFGTDQPDSAESDLDIGSLLFVTGNAGERHTEPDSILPNWLHILRGGCSMLCDVWGQLQEGPLRALTRAWEINLGEGRDLSCLDRLMSVIPQGSVATGDSRTVWSEDITAIYRQAAIQLSQSFAFMRDHQGTLTTWDILRIWPMEVSLEYMALLHQGHPGALILLAYFCVLLRQLERHWHFEGRAALLIRAIQGHLSPEWLSFIDEPLEMVLSDTSFWE</sequence>
<dbReference type="InterPro" id="IPR053157">
    <property type="entry name" value="Sterol_Uptake_Regulator"/>
</dbReference>